<evidence type="ECO:0000256" key="5">
    <source>
        <dbReference type="ARBA" id="ARBA00022692"/>
    </source>
</evidence>
<evidence type="ECO:0000313" key="11">
    <source>
        <dbReference type="EMBL" id="KAL1306444.1"/>
    </source>
</evidence>
<evidence type="ECO:0000256" key="10">
    <source>
        <dbReference type="SAM" id="Phobius"/>
    </source>
</evidence>
<evidence type="ECO:0000256" key="2">
    <source>
        <dbReference type="ARBA" id="ARBA00004922"/>
    </source>
</evidence>
<dbReference type="Proteomes" id="UP001562354">
    <property type="component" value="Unassembled WGS sequence"/>
</dbReference>
<keyword evidence="9 10" id="KW-0472">Membrane</keyword>
<keyword evidence="6" id="KW-0735">Signal-anchor</keyword>
<evidence type="ECO:0000256" key="6">
    <source>
        <dbReference type="ARBA" id="ARBA00022968"/>
    </source>
</evidence>
<dbReference type="InterPro" id="IPR022751">
    <property type="entry name" value="Alpha_mannosyltransferase"/>
</dbReference>
<dbReference type="RefSeq" id="XP_069202716.1">
    <property type="nucleotide sequence ID" value="XM_069344888.1"/>
</dbReference>
<reference evidence="11 12" key="1">
    <citation type="submission" date="2024-07" db="EMBL/GenBank/DDBJ databases">
        <title>Draft sequence of the Neodothiora populina.</title>
        <authorList>
            <person name="Drown D.D."/>
            <person name="Schuette U.S."/>
            <person name="Buechlein A.B."/>
            <person name="Rusch D.R."/>
            <person name="Winton L.W."/>
            <person name="Adams G.A."/>
        </authorList>
    </citation>
    <scope>NUCLEOTIDE SEQUENCE [LARGE SCALE GENOMIC DNA]</scope>
    <source>
        <strain evidence="11 12">CPC 39397</strain>
    </source>
</reference>
<dbReference type="PANTHER" id="PTHR31646">
    <property type="entry name" value="ALPHA-1,2-MANNOSYLTRANSFERASE MNN2"/>
    <property type="match status" value="1"/>
</dbReference>
<name>A0ABR3PJY5_9PEZI</name>
<proteinExistence type="inferred from homology"/>
<dbReference type="PANTHER" id="PTHR31646:SF1">
    <property type="entry name" value="ALPHA-1,2-MANNOSYLTRANSFERASE MNN2"/>
    <property type="match status" value="1"/>
</dbReference>
<evidence type="ECO:0000256" key="8">
    <source>
        <dbReference type="ARBA" id="ARBA00023034"/>
    </source>
</evidence>
<sequence>MLPRVLLHRRIVIVAIGIVSLYYFLYGALPPISLPPWGSDRELKPIALEDPAQYHRIEFGSALVKLFTDNKPAVASLTKLGSAGVIGFKEHNDVPLKRPDVVSVGTSEVRLLSNAHENFIDQVKNVSLPFLPGSQGIVSTAGGALLPVFIISLRMLRRTGNNLPVELFLRSDEEHGQYLCDDLLPSMNARCVIIDDYIKPSKRRGSFKLEKFQYKIFSVLFSSFEDVLLLDADNFPVEDPTYVFESEPFLSKGMITWPDFWISTASERFYAIQGTPTPPTNLRASTESGQVLVSKRSHAAALLVAAYYNFYGPTHYYPLLTQGGPGEGDKETFLAGAAAVGAPFYQVSAPVSILGYQEHGELKGVAMLQHDPVGDHDGLANPGPFTVHANFPKMEPNSLFGEDSPIIDSVTGKHHRLWGDETSAMKTFGKDVERAMWGEIHYVTCNLGGVFLQWKAVSTNHQRKGTCQLIEDHMDIVFPVKDTTI</sequence>
<accession>A0ABR3PJY5</accession>
<evidence type="ECO:0000256" key="4">
    <source>
        <dbReference type="ARBA" id="ARBA00022679"/>
    </source>
</evidence>
<evidence type="ECO:0000256" key="9">
    <source>
        <dbReference type="ARBA" id="ARBA00023136"/>
    </source>
</evidence>
<comment type="pathway">
    <text evidence="2">Protein modification; protein glycosylation.</text>
</comment>
<evidence type="ECO:0000256" key="1">
    <source>
        <dbReference type="ARBA" id="ARBA00004323"/>
    </source>
</evidence>
<keyword evidence="5 10" id="KW-0812">Transmembrane</keyword>
<dbReference type="InterPro" id="IPR029044">
    <property type="entry name" value="Nucleotide-diphossugar_trans"/>
</dbReference>
<organism evidence="11 12">
    <name type="scientific">Neodothiora populina</name>
    <dbReference type="NCBI Taxonomy" id="2781224"/>
    <lineage>
        <taxon>Eukaryota</taxon>
        <taxon>Fungi</taxon>
        <taxon>Dikarya</taxon>
        <taxon>Ascomycota</taxon>
        <taxon>Pezizomycotina</taxon>
        <taxon>Dothideomycetes</taxon>
        <taxon>Dothideomycetidae</taxon>
        <taxon>Dothideales</taxon>
        <taxon>Dothioraceae</taxon>
        <taxon>Neodothiora</taxon>
    </lineage>
</organism>
<comment type="subcellular location">
    <subcellularLocation>
        <location evidence="1">Golgi apparatus membrane</location>
        <topology evidence="1">Single-pass type II membrane protein</topology>
    </subcellularLocation>
</comment>
<evidence type="ECO:0000256" key="3">
    <source>
        <dbReference type="ARBA" id="ARBA00009105"/>
    </source>
</evidence>
<keyword evidence="4" id="KW-0808">Transferase</keyword>
<comment type="caution">
    <text evidence="11">The sequence shown here is derived from an EMBL/GenBank/DDBJ whole genome shotgun (WGS) entry which is preliminary data.</text>
</comment>
<evidence type="ECO:0000256" key="7">
    <source>
        <dbReference type="ARBA" id="ARBA00022989"/>
    </source>
</evidence>
<gene>
    <name evidence="11" type="ORF">AAFC00_005143</name>
</gene>
<keyword evidence="7 10" id="KW-1133">Transmembrane helix</keyword>
<dbReference type="EMBL" id="JBFMKM010000004">
    <property type="protein sequence ID" value="KAL1306444.1"/>
    <property type="molecule type" value="Genomic_DNA"/>
</dbReference>
<keyword evidence="12" id="KW-1185">Reference proteome</keyword>
<evidence type="ECO:0000313" key="12">
    <source>
        <dbReference type="Proteomes" id="UP001562354"/>
    </source>
</evidence>
<keyword evidence="8" id="KW-0333">Golgi apparatus</keyword>
<comment type="similarity">
    <text evidence="3">Belongs to the MNN1/MNT family.</text>
</comment>
<dbReference type="GeneID" id="95978842"/>
<feature type="transmembrane region" description="Helical" evidence="10">
    <location>
        <begin position="12"/>
        <end position="29"/>
    </location>
</feature>
<dbReference type="SUPFAM" id="SSF53448">
    <property type="entry name" value="Nucleotide-diphospho-sugar transferases"/>
    <property type="match status" value="1"/>
</dbReference>
<dbReference type="Pfam" id="PF11051">
    <property type="entry name" value="Mannosyl_trans3"/>
    <property type="match status" value="2"/>
</dbReference>
<protein>
    <recommendedName>
        <fullName evidence="13">Alpha-1,2-mannosyltransferase</fullName>
    </recommendedName>
</protein>
<evidence type="ECO:0008006" key="13">
    <source>
        <dbReference type="Google" id="ProtNLM"/>
    </source>
</evidence>